<evidence type="ECO:0000256" key="1">
    <source>
        <dbReference type="SAM" id="Phobius"/>
    </source>
</evidence>
<name>A0A644ZD65_9ZZZZ</name>
<comment type="caution">
    <text evidence="2">The sequence shown here is derived from an EMBL/GenBank/DDBJ whole genome shotgun (WGS) entry which is preliminary data.</text>
</comment>
<evidence type="ECO:0000313" key="2">
    <source>
        <dbReference type="EMBL" id="MPM38806.1"/>
    </source>
</evidence>
<feature type="transmembrane region" description="Helical" evidence="1">
    <location>
        <begin position="499"/>
        <end position="518"/>
    </location>
</feature>
<feature type="transmembrane region" description="Helical" evidence="1">
    <location>
        <begin position="463"/>
        <end position="487"/>
    </location>
</feature>
<gene>
    <name evidence="2" type="ORF">SDC9_85436</name>
</gene>
<accession>A0A644ZD65</accession>
<organism evidence="2">
    <name type="scientific">bioreactor metagenome</name>
    <dbReference type="NCBI Taxonomy" id="1076179"/>
    <lineage>
        <taxon>unclassified sequences</taxon>
        <taxon>metagenomes</taxon>
        <taxon>ecological metagenomes</taxon>
    </lineage>
</organism>
<keyword evidence="1" id="KW-0812">Transmembrane</keyword>
<dbReference type="EMBL" id="VSSQ01008414">
    <property type="protein sequence ID" value="MPM38806.1"/>
    <property type="molecule type" value="Genomic_DNA"/>
</dbReference>
<feature type="transmembrane region" description="Helical" evidence="1">
    <location>
        <begin position="430"/>
        <end position="451"/>
    </location>
</feature>
<dbReference type="AlphaFoldDB" id="A0A644ZD65"/>
<keyword evidence="1" id="KW-0472">Membrane</keyword>
<sequence length="519" mass="58217">MKKIASKVGAAIGLVFLVILGFHYAYNFNILTEPPSSLWSKEVKVGQGKMNTNSVLIKEENRLLVGYLDGKKLRISVSDLQGKVKEEKEYPIDEDFIKNIVFLKTKDGYTLGYNSTDNGTGYMDKLLLDKDLTLMKKDKLEKVREIYQISNNNYLIAFEDRISIIDEKAQEISVPARDVGMITGSKTKTGFLVCYLEGKDTFKFTTVENGKVDEPKTAISLNKADSVSYNKISCSTDGVNGYILLEEAVKGEFSGSKGIEFKLDGSDSKFKQVYVNESDAIYDNVGMYSEEGGKFYGTSTRPVGRKSSEPAIVSFTFKDGATKNVEYVSRLRELTLYPYVEDDYVSFISFRKNGIFDVNIASTSDKFKEVNNGTRETERTGALWLTLEGLLYSISFIFVYGLRWIFPIGIVAGVYSFFDYSYSEKRKLRGFLMLSAFGIILKTSSILKISYTDYIASLPEPLAYKGVGILICAIIGILSYVFGYLLFKRDTEEMIIIKFSIALIIDTILTLAVFVPLIA</sequence>
<protein>
    <submittedName>
        <fullName evidence="2">Uncharacterized protein</fullName>
    </submittedName>
</protein>
<feature type="transmembrane region" description="Helical" evidence="1">
    <location>
        <begin position="390"/>
        <end position="418"/>
    </location>
</feature>
<reference evidence="2" key="1">
    <citation type="submission" date="2019-08" db="EMBL/GenBank/DDBJ databases">
        <authorList>
            <person name="Kucharzyk K."/>
            <person name="Murdoch R.W."/>
            <person name="Higgins S."/>
            <person name="Loffler F."/>
        </authorList>
    </citation>
    <scope>NUCLEOTIDE SEQUENCE</scope>
</reference>
<proteinExistence type="predicted"/>
<keyword evidence="1" id="KW-1133">Transmembrane helix</keyword>